<dbReference type="GeneID" id="105359037"/>
<evidence type="ECO:0000256" key="11">
    <source>
        <dbReference type="ARBA" id="ARBA00024803"/>
    </source>
</evidence>
<dbReference type="GO" id="GO:0060170">
    <property type="term" value="C:ciliary membrane"/>
    <property type="evidence" value="ECO:0007669"/>
    <property type="project" value="UniProtKB-SubCell"/>
</dbReference>
<feature type="transmembrane region" description="Helical" evidence="12">
    <location>
        <begin position="259"/>
        <end position="277"/>
    </location>
</feature>
<reference evidence="14" key="1">
    <citation type="submission" date="2025-08" db="UniProtKB">
        <authorList>
            <consortium name="RefSeq"/>
        </authorList>
    </citation>
    <scope>IDENTIFICATION</scope>
</reference>
<dbReference type="PANTHER" id="PTHR14605">
    <property type="entry name" value="CHST5 PROTEIN"/>
    <property type="match status" value="1"/>
</dbReference>
<evidence type="ECO:0000256" key="9">
    <source>
        <dbReference type="ARBA" id="ARBA00023180"/>
    </source>
</evidence>
<evidence type="ECO:0000313" key="13">
    <source>
        <dbReference type="Proteomes" id="UP000695007"/>
    </source>
</evidence>
<accession>A0AAJ6VJN2</accession>
<dbReference type="GO" id="GO:0035869">
    <property type="term" value="C:ciliary transition zone"/>
    <property type="evidence" value="ECO:0007669"/>
    <property type="project" value="TreeGrafter"/>
</dbReference>
<gene>
    <name evidence="14" type="primary">LOC105359037</name>
</gene>
<evidence type="ECO:0000256" key="3">
    <source>
        <dbReference type="ARBA" id="ARBA00015087"/>
    </source>
</evidence>
<dbReference type="KEGG" id="csol:105359037"/>
<comment type="subcellular location">
    <subcellularLocation>
        <location evidence="1">Cell projection</location>
        <location evidence="1">Cilium membrane</location>
        <topology evidence="1">Multi-pass membrane protein</topology>
    </subcellularLocation>
</comment>
<evidence type="ECO:0000256" key="5">
    <source>
        <dbReference type="ARBA" id="ARBA00022692"/>
    </source>
</evidence>
<sequence>MPVLNIYSNNVKYLYKVRVCSLSAFVVLIAIVFTLLTPLIFVYHAGGYWIKSRMYWEKPNVHFKHKYFLLIEQDDTNPLICSTFSHYKDNVVKDDCNLVKVREVDNDENGLQDSLHFEISLFTNKPIRSLILLLFFNYELKEHIHIIVEAMSVIEYVVAHEVQELYFIGDLMLRQNNILMHDEVYYSDDNSTDLNRFTLHDLLVENTNRLFSGRITNLRVLPKLGFISDEPIIIKAEVFYVMQSINYQPGFWEEIKWAWMQYLSILVIVIYLIRNSLTRMFISKQLRSYVVVPWQKK</sequence>
<evidence type="ECO:0000256" key="2">
    <source>
        <dbReference type="ARBA" id="ARBA00009082"/>
    </source>
</evidence>
<keyword evidence="6 12" id="KW-1133">Transmembrane helix</keyword>
<keyword evidence="9" id="KW-0325">Glycoprotein</keyword>
<name>A0AAJ6VJN2_9HYME</name>
<keyword evidence="10" id="KW-0966">Cell projection</keyword>
<dbReference type="GO" id="GO:0060271">
    <property type="term" value="P:cilium assembly"/>
    <property type="evidence" value="ECO:0007669"/>
    <property type="project" value="TreeGrafter"/>
</dbReference>
<keyword evidence="4" id="KW-1003">Cell membrane</keyword>
<keyword evidence="13" id="KW-1185">Reference proteome</keyword>
<evidence type="ECO:0000256" key="10">
    <source>
        <dbReference type="ARBA" id="ARBA00023273"/>
    </source>
</evidence>
<proteinExistence type="inferred from homology"/>
<dbReference type="RefSeq" id="XP_011493815.1">
    <property type="nucleotide sequence ID" value="XM_011495513.1"/>
</dbReference>
<dbReference type="InterPro" id="IPR019306">
    <property type="entry name" value="TMEM231"/>
</dbReference>
<dbReference type="Pfam" id="PF10149">
    <property type="entry name" value="TM231"/>
    <property type="match status" value="1"/>
</dbReference>
<evidence type="ECO:0000256" key="4">
    <source>
        <dbReference type="ARBA" id="ARBA00022475"/>
    </source>
</evidence>
<comment type="similarity">
    <text evidence="2">Belongs to the TMEM231 family.</text>
</comment>
<dbReference type="Proteomes" id="UP000695007">
    <property type="component" value="Unplaced"/>
</dbReference>
<evidence type="ECO:0000256" key="7">
    <source>
        <dbReference type="ARBA" id="ARBA00023069"/>
    </source>
</evidence>
<keyword evidence="5 12" id="KW-0812">Transmembrane</keyword>
<organism evidence="13 14">
    <name type="scientific">Ceratosolen solmsi marchali</name>
    <dbReference type="NCBI Taxonomy" id="326594"/>
    <lineage>
        <taxon>Eukaryota</taxon>
        <taxon>Metazoa</taxon>
        <taxon>Ecdysozoa</taxon>
        <taxon>Arthropoda</taxon>
        <taxon>Hexapoda</taxon>
        <taxon>Insecta</taxon>
        <taxon>Pterygota</taxon>
        <taxon>Neoptera</taxon>
        <taxon>Endopterygota</taxon>
        <taxon>Hymenoptera</taxon>
        <taxon>Apocrita</taxon>
        <taxon>Proctotrupomorpha</taxon>
        <taxon>Chalcidoidea</taxon>
        <taxon>Agaonidae</taxon>
        <taxon>Agaoninae</taxon>
        <taxon>Ceratosolen</taxon>
    </lineage>
</organism>
<dbReference type="GO" id="GO:0032880">
    <property type="term" value="P:regulation of protein localization"/>
    <property type="evidence" value="ECO:0007669"/>
    <property type="project" value="TreeGrafter"/>
</dbReference>
<dbReference type="AlphaFoldDB" id="A0AAJ6VJN2"/>
<protein>
    <recommendedName>
        <fullName evidence="3">Transmembrane protein 231</fullName>
    </recommendedName>
</protein>
<feature type="transmembrane region" description="Helical" evidence="12">
    <location>
        <begin position="21"/>
        <end position="46"/>
    </location>
</feature>
<evidence type="ECO:0000256" key="6">
    <source>
        <dbReference type="ARBA" id="ARBA00022989"/>
    </source>
</evidence>
<keyword evidence="7" id="KW-0969">Cilium</keyword>
<comment type="function">
    <text evidence="11">Transmembrane component of the tectonic-like complex, a complex localized at the transition zone of primary cilia and acting as a barrier that prevents diffusion of transmembrane proteins between the cilia and plasma membranes. Required for ciliogenesis and sonic hedgehog/SHH signaling.</text>
</comment>
<dbReference type="PANTHER" id="PTHR14605:SF1">
    <property type="entry name" value="TRANSMEMBRANE PROTEIN 231"/>
    <property type="match status" value="1"/>
</dbReference>
<evidence type="ECO:0000256" key="8">
    <source>
        <dbReference type="ARBA" id="ARBA00023136"/>
    </source>
</evidence>
<evidence type="ECO:0000256" key="1">
    <source>
        <dbReference type="ARBA" id="ARBA00004272"/>
    </source>
</evidence>
<evidence type="ECO:0000313" key="14">
    <source>
        <dbReference type="RefSeq" id="XP_011493815.1"/>
    </source>
</evidence>
<keyword evidence="8 12" id="KW-0472">Membrane</keyword>
<evidence type="ECO:0000256" key="12">
    <source>
        <dbReference type="SAM" id="Phobius"/>
    </source>
</evidence>